<dbReference type="EMBL" id="RKST01000002">
    <property type="protein sequence ID" value="RUM99317.1"/>
    <property type="molecule type" value="Genomic_DNA"/>
</dbReference>
<dbReference type="AlphaFoldDB" id="A0A432VAV1"/>
<evidence type="ECO:0000313" key="2">
    <source>
        <dbReference type="Proteomes" id="UP000281647"/>
    </source>
</evidence>
<gene>
    <name evidence="1" type="ORF">EET67_03930</name>
</gene>
<dbReference type="RefSeq" id="WP_128624309.1">
    <property type="nucleotide sequence ID" value="NZ_ML133508.1"/>
</dbReference>
<dbReference type="OrthoDB" id="7652274at2"/>
<organism evidence="1 2">
    <name type="scientific">Borborobacter arsenicus</name>
    <dbReference type="NCBI Taxonomy" id="1851146"/>
    <lineage>
        <taxon>Bacteria</taxon>
        <taxon>Pseudomonadati</taxon>
        <taxon>Pseudomonadota</taxon>
        <taxon>Alphaproteobacteria</taxon>
        <taxon>Hyphomicrobiales</taxon>
        <taxon>Phyllobacteriaceae</taxon>
        <taxon>Borborobacter</taxon>
    </lineage>
</organism>
<name>A0A432VAV1_9HYPH</name>
<proteinExistence type="predicted"/>
<sequence>MARNEKQNRRPARENRAPAYIAWHVAGNEDKAFWTRIGAAWTHQDGEGLTLQLDLVPVNGGRIVLRHPSENNNGAGA</sequence>
<evidence type="ECO:0000313" key="1">
    <source>
        <dbReference type="EMBL" id="RUM99317.1"/>
    </source>
</evidence>
<dbReference type="Proteomes" id="UP000281647">
    <property type="component" value="Unassembled WGS sequence"/>
</dbReference>
<reference evidence="1 2" key="1">
    <citation type="submission" date="2018-11" db="EMBL/GenBank/DDBJ databases">
        <title>Pseudaminobacter arsenicus sp. nov., an arsenic-resistant bacterium isolated from arsenic-rich aquifers.</title>
        <authorList>
            <person name="Mu Y."/>
        </authorList>
    </citation>
    <scope>NUCLEOTIDE SEQUENCE [LARGE SCALE GENOMIC DNA]</scope>
    <source>
        <strain evidence="1 2">CB3</strain>
    </source>
</reference>
<comment type="caution">
    <text evidence="1">The sequence shown here is derived from an EMBL/GenBank/DDBJ whole genome shotgun (WGS) entry which is preliminary data.</text>
</comment>
<accession>A0A432VAV1</accession>
<keyword evidence="2" id="KW-1185">Reference proteome</keyword>
<protein>
    <submittedName>
        <fullName evidence="1">Uncharacterized protein</fullName>
    </submittedName>
</protein>